<keyword evidence="5" id="KW-0800">Toxin</keyword>
<keyword evidence="5" id="KW-0460">Magnesium</keyword>
<keyword evidence="1 5" id="KW-1277">Toxin-antitoxin system</keyword>
<name>A0ABU9J484_9GAMM</name>
<dbReference type="InterPro" id="IPR022907">
    <property type="entry name" value="VapC_family"/>
</dbReference>
<evidence type="ECO:0000256" key="3">
    <source>
        <dbReference type="ARBA" id="ARBA00022723"/>
    </source>
</evidence>
<keyword evidence="8" id="KW-1185">Reference proteome</keyword>
<evidence type="ECO:0000256" key="4">
    <source>
        <dbReference type="ARBA" id="ARBA00022801"/>
    </source>
</evidence>
<keyword evidence="2 5" id="KW-0540">Nuclease</keyword>
<evidence type="ECO:0000313" key="7">
    <source>
        <dbReference type="EMBL" id="MEL1266077.1"/>
    </source>
</evidence>
<dbReference type="Gene3D" id="3.40.50.1010">
    <property type="entry name" value="5'-nuclease"/>
    <property type="match status" value="1"/>
</dbReference>
<dbReference type="SUPFAM" id="SSF88723">
    <property type="entry name" value="PIN domain-like"/>
    <property type="match status" value="1"/>
</dbReference>
<proteinExistence type="inferred from homology"/>
<dbReference type="EMBL" id="JBBWWT010000011">
    <property type="protein sequence ID" value="MEL1266077.1"/>
    <property type="molecule type" value="Genomic_DNA"/>
</dbReference>
<comment type="caution">
    <text evidence="7">The sequence shown here is derived from an EMBL/GenBank/DDBJ whole genome shotgun (WGS) entry which is preliminary data.</text>
</comment>
<dbReference type="InterPro" id="IPR029060">
    <property type="entry name" value="PIN-like_dom_sf"/>
</dbReference>
<dbReference type="EC" id="3.1.-.-" evidence="5"/>
<reference evidence="7 8" key="1">
    <citation type="submission" date="2024-04" db="EMBL/GenBank/DDBJ databases">
        <title>Draft genome sequence of Pseudoxanthomonas putridarboris WD12.</title>
        <authorList>
            <person name="Oh J."/>
        </authorList>
    </citation>
    <scope>NUCLEOTIDE SEQUENCE [LARGE SCALE GENOMIC DNA]</scope>
    <source>
        <strain evidence="7 8">WD12</strain>
    </source>
</reference>
<accession>A0ABU9J484</accession>
<evidence type="ECO:0000256" key="1">
    <source>
        <dbReference type="ARBA" id="ARBA00022649"/>
    </source>
</evidence>
<dbReference type="RefSeq" id="WP_341727248.1">
    <property type="nucleotide sequence ID" value="NZ_JBBWWT010000011.1"/>
</dbReference>
<keyword evidence="3 5" id="KW-0479">Metal-binding</keyword>
<evidence type="ECO:0000259" key="6">
    <source>
        <dbReference type="Pfam" id="PF01850"/>
    </source>
</evidence>
<dbReference type="NCBIfam" id="TIGR00028">
    <property type="entry name" value="Mtu_PIN_fam"/>
    <property type="match status" value="1"/>
</dbReference>
<dbReference type="InterPro" id="IPR006226">
    <property type="entry name" value="Mtu_PIN"/>
</dbReference>
<evidence type="ECO:0000256" key="2">
    <source>
        <dbReference type="ARBA" id="ARBA00022722"/>
    </source>
</evidence>
<keyword evidence="4 5" id="KW-0378">Hydrolase</keyword>
<dbReference type="HAMAP" id="MF_00265">
    <property type="entry name" value="VapC_Nob1"/>
    <property type="match status" value="1"/>
</dbReference>
<comment type="cofactor">
    <cofactor evidence="5">
        <name>Mg(2+)</name>
        <dbReference type="ChEBI" id="CHEBI:18420"/>
    </cofactor>
</comment>
<dbReference type="Pfam" id="PF01850">
    <property type="entry name" value="PIN"/>
    <property type="match status" value="1"/>
</dbReference>
<dbReference type="InterPro" id="IPR002716">
    <property type="entry name" value="PIN_dom"/>
</dbReference>
<comment type="similarity">
    <text evidence="5">Belongs to the PINc/VapC protein family.</text>
</comment>
<protein>
    <recommendedName>
        <fullName evidence="5">Ribonuclease VapC</fullName>
        <shortName evidence="5">RNase VapC</shortName>
        <ecNumber evidence="5">3.1.-.-</ecNumber>
    </recommendedName>
    <alternativeName>
        <fullName evidence="5">Toxin VapC</fullName>
    </alternativeName>
</protein>
<feature type="binding site" evidence="5">
    <location>
        <position position="4"/>
    </location>
    <ligand>
        <name>Mg(2+)</name>
        <dbReference type="ChEBI" id="CHEBI:18420"/>
    </ligand>
</feature>
<feature type="binding site" evidence="5">
    <location>
        <position position="108"/>
    </location>
    <ligand>
        <name>Mg(2+)</name>
        <dbReference type="ChEBI" id="CHEBI:18420"/>
    </ligand>
</feature>
<organism evidence="7 8">
    <name type="scientific">Pseudoxanthomonas putridarboris</name>
    <dbReference type="NCBI Taxonomy" id="752605"/>
    <lineage>
        <taxon>Bacteria</taxon>
        <taxon>Pseudomonadati</taxon>
        <taxon>Pseudomonadota</taxon>
        <taxon>Gammaproteobacteria</taxon>
        <taxon>Lysobacterales</taxon>
        <taxon>Lysobacteraceae</taxon>
        <taxon>Pseudoxanthomonas</taxon>
    </lineage>
</organism>
<gene>
    <name evidence="5" type="primary">vapC</name>
    <name evidence="7" type="ORF">AAD027_17115</name>
</gene>
<feature type="domain" description="PIN" evidence="6">
    <location>
        <begin position="3"/>
        <end position="132"/>
    </location>
</feature>
<evidence type="ECO:0000256" key="5">
    <source>
        <dbReference type="HAMAP-Rule" id="MF_00265"/>
    </source>
</evidence>
<evidence type="ECO:0000313" key="8">
    <source>
        <dbReference type="Proteomes" id="UP001459204"/>
    </source>
</evidence>
<comment type="function">
    <text evidence="5">Toxic component of a toxin-antitoxin (TA) system. An RNase.</text>
</comment>
<sequence>MTPDVNVLLAASRRDHPHHTVALAWLEQAVAATESAPLMLQPMVVASFLRLATHPKIFPTPTPIDRALAFIEALLAAPGVGMGVLDGEWQPLSQLCRDRDLRANDLPDAWLAAAVIQQGEHLVSFDGDFKRLLPRTRFTRLAP</sequence>
<dbReference type="Proteomes" id="UP001459204">
    <property type="component" value="Unassembled WGS sequence"/>
</dbReference>